<comment type="caution">
    <text evidence="1">The sequence shown here is derived from an EMBL/GenBank/DDBJ whole genome shotgun (WGS) entry which is preliminary data.</text>
</comment>
<dbReference type="EMBL" id="CAAALY010258174">
    <property type="protein sequence ID" value="VEL38524.1"/>
    <property type="molecule type" value="Genomic_DNA"/>
</dbReference>
<gene>
    <name evidence="1" type="ORF">PXEA_LOCUS31964</name>
</gene>
<reference evidence="1" key="1">
    <citation type="submission" date="2018-11" db="EMBL/GenBank/DDBJ databases">
        <authorList>
            <consortium name="Pathogen Informatics"/>
        </authorList>
    </citation>
    <scope>NUCLEOTIDE SEQUENCE</scope>
</reference>
<accession>A0A3S5CUM3</accession>
<dbReference type="AlphaFoldDB" id="A0A3S5CUM3"/>
<sequence length="132" mass="15054">MNESEAGLEWVEMLVKPRGTGELGRTRFRGVACDSRHSASSAYLRPRLSCPHSPPAGPKLDTIIRLTCIALECIELYDCLLHCITIHLIESHCVLPQRRRLDWIGLDYIALPFIGLYYSVLQRSVLQYLTFH</sequence>
<evidence type="ECO:0000313" key="1">
    <source>
        <dbReference type="EMBL" id="VEL38524.1"/>
    </source>
</evidence>
<keyword evidence="2" id="KW-1185">Reference proteome</keyword>
<evidence type="ECO:0000313" key="2">
    <source>
        <dbReference type="Proteomes" id="UP000784294"/>
    </source>
</evidence>
<organism evidence="1 2">
    <name type="scientific">Protopolystoma xenopodis</name>
    <dbReference type="NCBI Taxonomy" id="117903"/>
    <lineage>
        <taxon>Eukaryota</taxon>
        <taxon>Metazoa</taxon>
        <taxon>Spiralia</taxon>
        <taxon>Lophotrochozoa</taxon>
        <taxon>Platyhelminthes</taxon>
        <taxon>Monogenea</taxon>
        <taxon>Polyopisthocotylea</taxon>
        <taxon>Polystomatidea</taxon>
        <taxon>Polystomatidae</taxon>
        <taxon>Protopolystoma</taxon>
    </lineage>
</organism>
<proteinExistence type="predicted"/>
<protein>
    <submittedName>
        <fullName evidence="1">Uncharacterized protein</fullName>
    </submittedName>
</protein>
<name>A0A3S5CUM3_9PLAT</name>
<dbReference type="Proteomes" id="UP000784294">
    <property type="component" value="Unassembled WGS sequence"/>
</dbReference>